<organism evidence="2">
    <name type="scientific">Telmatobacter sp. DSM 110680</name>
    <dbReference type="NCBI Taxonomy" id="3036704"/>
    <lineage>
        <taxon>Bacteria</taxon>
        <taxon>Pseudomonadati</taxon>
        <taxon>Acidobacteriota</taxon>
        <taxon>Terriglobia</taxon>
        <taxon>Terriglobales</taxon>
        <taxon>Acidobacteriaceae</taxon>
        <taxon>Telmatobacter</taxon>
    </lineage>
</organism>
<reference evidence="2" key="1">
    <citation type="submission" date="2023-03" db="EMBL/GenBank/DDBJ databases">
        <title>Edaphobacter sp.</title>
        <authorList>
            <person name="Huber K.J."/>
            <person name="Papendorf J."/>
            <person name="Pilke C."/>
            <person name="Bunk B."/>
            <person name="Sproeer C."/>
            <person name="Pester M."/>
        </authorList>
    </citation>
    <scope>NUCLEOTIDE SEQUENCE</scope>
    <source>
        <strain evidence="2">DSM 110680</strain>
    </source>
</reference>
<dbReference type="PANTHER" id="PTHR33490:SF12">
    <property type="entry name" value="BLL5557 PROTEIN"/>
    <property type="match status" value="1"/>
</dbReference>
<dbReference type="SMART" id="SM00460">
    <property type="entry name" value="TGc"/>
    <property type="match status" value="1"/>
</dbReference>
<evidence type="ECO:0000259" key="1">
    <source>
        <dbReference type="SMART" id="SM00460"/>
    </source>
</evidence>
<dbReference type="Gene3D" id="2.60.40.2250">
    <property type="match status" value="1"/>
</dbReference>
<dbReference type="Gene3D" id="3.10.620.30">
    <property type="match status" value="1"/>
</dbReference>
<sequence length="296" mass="33041">MLIRIGYDIQFDIPAPVPMVALLHVHPSRDKDLIEPDTFRIEPQVDATEYIDCYGNRCTRFVAQPGTLRLHNSTLVQDSGLPDEVNIDAREIPVGEVPTDFLGYLLNSRYCEVDRFTNIAYELFGHVTPGWPRVQAICDWVHGKVTFSYAHARPTKSALDVYTERIGVCRDFQHLAITFCRAMNIPARYATGYLGDIGVPYGGPMDFSAWFEVYLENRWWTFDARHNTPRIGRVLMAVGRDASDVAITTSFGTAALRVFTVVTDEVTEAALDAAVLTEPAITEPAMESTANECGVS</sequence>
<gene>
    <name evidence="2" type="ORF">P8935_08485</name>
</gene>
<dbReference type="Pfam" id="PF01841">
    <property type="entry name" value="Transglut_core"/>
    <property type="match status" value="1"/>
</dbReference>
<accession>A0AAU7DQK2</accession>
<dbReference type="RefSeq" id="WP_348264556.1">
    <property type="nucleotide sequence ID" value="NZ_CP121196.1"/>
</dbReference>
<dbReference type="PANTHER" id="PTHR33490">
    <property type="entry name" value="BLR5614 PROTEIN-RELATED"/>
    <property type="match status" value="1"/>
</dbReference>
<name>A0AAU7DQK2_9BACT</name>
<evidence type="ECO:0000313" key="2">
    <source>
        <dbReference type="EMBL" id="XBH19340.1"/>
    </source>
</evidence>
<dbReference type="InterPro" id="IPR002931">
    <property type="entry name" value="Transglutaminase-like"/>
</dbReference>
<dbReference type="InterPro" id="IPR038765">
    <property type="entry name" value="Papain-like_cys_pep_sf"/>
</dbReference>
<feature type="domain" description="Transglutaminase-like" evidence="1">
    <location>
        <begin position="161"/>
        <end position="226"/>
    </location>
</feature>
<dbReference type="SUPFAM" id="SSF54001">
    <property type="entry name" value="Cysteine proteinases"/>
    <property type="match status" value="1"/>
</dbReference>
<protein>
    <submittedName>
        <fullName evidence="2">Transglutaminase family protein</fullName>
    </submittedName>
</protein>
<dbReference type="AlphaFoldDB" id="A0AAU7DQK2"/>
<dbReference type="EMBL" id="CP121196">
    <property type="protein sequence ID" value="XBH19340.1"/>
    <property type="molecule type" value="Genomic_DNA"/>
</dbReference>
<proteinExistence type="predicted"/>